<evidence type="ECO:0000313" key="2">
    <source>
        <dbReference type="Proteomes" id="UP000295164"/>
    </source>
</evidence>
<organism evidence="1 2">
    <name type="scientific">Flaviaesturariibacter aridisoli</name>
    <dbReference type="NCBI Taxonomy" id="2545761"/>
    <lineage>
        <taxon>Bacteria</taxon>
        <taxon>Pseudomonadati</taxon>
        <taxon>Bacteroidota</taxon>
        <taxon>Chitinophagia</taxon>
        <taxon>Chitinophagales</taxon>
        <taxon>Chitinophagaceae</taxon>
        <taxon>Flaviaestuariibacter</taxon>
    </lineage>
</organism>
<reference evidence="1 2" key="1">
    <citation type="submission" date="2019-03" db="EMBL/GenBank/DDBJ databases">
        <authorList>
            <person name="Kim M.K.M."/>
        </authorList>
    </citation>
    <scope>NUCLEOTIDE SEQUENCE [LARGE SCALE GENOMIC DNA]</scope>
    <source>
        <strain evidence="1 2">17J68-15</strain>
    </source>
</reference>
<accession>A0A4R4E9X1</accession>
<dbReference type="AlphaFoldDB" id="A0A4R4E9X1"/>
<name>A0A4R4E9X1_9BACT</name>
<keyword evidence="2" id="KW-1185">Reference proteome</keyword>
<evidence type="ECO:0008006" key="3">
    <source>
        <dbReference type="Google" id="ProtNLM"/>
    </source>
</evidence>
<sequence length="299" mass="32507">MMYRTFSRYAFFLALFGLFLGCKKERSQSDLTEQEELQIALAAVRGDAQVSFAREEVFDNVLGVNTDVGIGGTGIFGRRLSPDSLACVTITLQHLGSGAFPLRVTLDFGSGCTARDGRNRSGRIMIEYTGRLTEPGAQATTTFDNYHIDSLAISGTHLLQNVTPPGTGPVSGRRYLITVTDGRIERPNGSYVQWSGQRQLQQTEGFATPHPSDDVFSVTGGATGTLRTGNLISTWTSRIESPLRKSFDCRWIRQGTVRTHRGLGSGGGRWDGLLDYGGGNCDNSASFTLNNSTYQISLP</sequence>
<protein>
    <recommendedName>
        <fullName evidence="3">Lipoprotein</fullName>
    </recommendedName>
</protein>
<evidence type="ECO:0000313" key="1">
    <source>
        <dbReference type="EMBL" id="TCZ74901.1"/>
    </source>
</evidence>
<dbReference type="Proteomes" id="UP000295164">
    <property type="component" value="Unassembled WGS sequence"/>
</dbReference>
<dbReference type="PROSITE" id="PS51257">
    <property type="entry name" value="PROKAR_LIPOPROTEIN"/>
    <property type="match status" value="1"/>
</dbReference>
<proteinExistence type="predicted"/>
<gene>
    <name evidence="1" type="ORF">E0486_00930</name>
</gene>
<comment type="caution">
    <text evidence="1">The sequence shown here is derived from an EMBL/GenBank/DDBJ whole genome shotgun (WGS) entry which is preliminary data.</text>
</comment>
<dbReference type="EMBL" id="SKFH01000001">
    <property type="protein sequence ID" value="TCZ74901.1"/>
    <property type="molecule type" value="Genomic_DNA"/>
</dbReference>
<dbReference type="RefSeq" id="WP_165917137.1">
    <property type="nucleotide sequence ID" value="NZ_SKFH01000001.1"/>
</dbReference>